<feature type="transmembrane region" description="Helical" evidence="9">
    <location>
        <begin position="181"/>
        <end position="197"/>
    </location>
</feature>
<evidence type="ECO:0000256" key="8">
    <source>
        <dbReference type="ARBA" id="ARBA00035655"/>
    </source>
</evidence>
<dbReference type="PANTHER" id="PTHR30574">
    <property type="entry name" value="INNER MEMBRANE PROTEIN YEDE"/>
    <property type="match status" value="1"/>
</dbReference>
<protein>
    <recommendedName>
        <fullName evidence="12">YeeE/YedE family protein</fullName>
    </recommendedName>
</protein>
<keyword evidence="4" id="KW-0997">Cell inner membrane</keyword>
<dbReference type="GO" id="GO:0005886">
    <property type="term" value="C:plasma membrane"/>
    <property type="evidence" value="ECO:0007669"/>
    <property type="project" value="UniProtKB-SubCell"/>
</dbReference>
<feature type="transmembrane region" description="Helical" evidence="9">
    <location>
        <begin position="287"/>
        <end position="307"/>
    </location>
</feature>
<feature type="transmembrane region" description="Helical" evidence="9">
    <location>
        <begin position="78"/>
        <end position="96"/>
    </location>
</feature>
<evidence type="ECO:0000256" key="7">
    <source>
        <dbReference type="ARBA" id="ARBA00023136"/>
    </source>
</evidence>
<keyword evidence="5 9" id="KW-0812">Transmembrane</keyword>
<dbReference type="PANTHER" id="PTHR30574:SF1">
    <property type="entry name" value="SULPHUR TRANSPORT DOMAIN-CONTAINING PROTEIN"/>
    <property type="match status" value="1"/>
</dbReference>
<evidence type="ECO:0000313" key="11">
    <source>
        <dbReference type="Proteomes" id="UP000235460"/>
    </source>
</evidence>
<dbReference type="EMBL" id="PNIK01000063">
    <property type="protein sequence ID" value="PMP66894.1"/>
    <property type="molecule type" value="Genomic_DNA"/>
</dbReference>
<keyword evidence="2" id="KW-0813">Transport</keyword>
<keyword evidence="3" id="KW-1003">Cell membrane</keyword>
<dbReference type="Proteomes" id="UP000235460">
    <property type="component" value="Unassembled WGS sequence"/>
</dbReference>
<gene>
    <name evidence="10" type="ORF">C0190_04450</name>
</gene>
<name>A0A2N7PN58_9BACT</name>
<feature type="transmembrane region" description="Helical" evidence="9">
    <location>
        <begin position="47"/>
        <end position="66"/>
    </location>
</feature>
<evidence type="ECO:0000256" key="5">
    <source>
        <dbReference type="ARBA" id="ARBA00022692"/>
    </source>
</evidence>
<keyword evidence="7 9" id="KW-0472">Membrane</keyword>
<organism evidence="10 11">
    <name type="scientific">Thermodesulfobacterium geofontis</name>
    <dbReference type="NCBI Taxonomy" id="1295609"/>
    <lineage>
        <taxon>Bacteria</taxon>
        <taxon>Pseudomonadati</taxon>
        <taxon>Thermodesulfobacteriota</taxon>
        <taxon>Thermodesulfobacteria</taxon>
        <taxon>Thermodesulfobacteriales</taxon>
        <taxon>Thermodesulfobacteriaceae</taxon>
        <taxon>Thermodesulfobacterium</taxon>
    </lineage>
</organism>
<comment type="caution">
    <text evidence="10">The sequence shown here is derived from an EMBL/GenBank/DDBJ whole genome shotgun (WGS) entry which is preliminary data.</text>
</comment>
<feature type="transmembrane region" description="Helical" evidence="9">
    <location>
        <begin position="246"/>
        <end position="266"/>
    </location>
</feature>
<feature type="transmembrane region" description="Helical" evidence="9">
    <location>
        <begin position="7"/>
        <end position="27"/>
    </location>
</feature>
<evidence type="ECO:0000256" key="4">
    <source>
        <dbReference type="ARBA" id="ARBA00022519"/>
    </source>
</evidence>
<feature type="transmembrane region" description="Helical" evidence="9">
    <location>
        <begin position="116"/>
        <end position="135"/>
    </location>
</feature>
<evidence type="ECO:0000256" key="1">
    <source>
        <dbReference type="ARBA" id="ARBA00004429"/>
    </source>
</evidence>
<evidence type="ECO:0000313" key="10">
    <source>
        <dbReference type="EMBL" id="PMP66894.1"/>
    </source>
</evidence>
<reference evidence="10 11" key="1">
    <citation type="submission" date="2018-01" db="EMBL/GenBank/DDBJ databases">
        <title>Metagenomic assembled genomes from two thermal pools in the Uzon Caldera, Kamchatka, Russia.</title>
        <authorList>
            <person name="Wilkins L."/>
            <person name="Ettinger C."/>
        </authorList>
    </citation>
    <scope>NUCLEOTIDE SEQUENCE [LARGE SCALE GENOMIC DNA]</scope>
    <source>
        <strain evidence="10">ZAV-08</strain>
    </source>
</reference>
<comment type="similarity">
    <text evidence="8">Belongs to the TsuA/YedE (TC 9.B.102) family.</text>
</comment>
<evidence type="ECO:0000256" key="6">
    <source>
        <dbReference type="ARBA" id="ARBA00022989"/>
    </source>
</evidence>
<accession>A0A2N7PN58</accession>
<keyword evidence="6 9" id="KW-1133">Transmembrane helix</keyword>
<evidence type="ECO:0000256" key="9">
    <source>
        <dbReference type="SAM" id="Phobius"/>
    </source>
</evidence>
<dbReference type="InterPro" id="IPR007272">
    <property type="entry name" value="Sulf_transp_TsuA/YedE"/>
</dbReference>
<dbReference type="AlphaFoldDB" id="A0A2N7PN58"/>
<dbReference type="Pfam" id="PF04143">
    <property type="entry name" value="Sulf_transp"/>
    <property type="match status" value="2"/>
</dbReference>
<evidence type="ECO:0008006" key="12">
    <source>
        <dbReference type="Google" id="ProtNLM"/>
    </source>
</evidence>
<evidence type="ECO:0000256" key="3">
    <source>
        <dbReference type="ARBA" id="ARBA00022475"/>
    </source>
</evidence>
<evidence type="ECO:0000256" key="2">
    <source>
        <dbReference type="ARBA" id="ARBA00022448"/>
    </source>
</evidence>
<feature type="transmembrane region" description="Helical" evidence="9">
    <location>
        <begin position="218"/>
        <end position="240"/>
    </location>
</feature>
<comment type="subcellular location">
    <subcellularLocation>
        <location evidence="1">Cell inner membrane</location>
        <topology evidence="1">Multi-pass membrane protein</topology>
    </subcellularLocation>
</comment>
<sequence>MSSFSKWNPLIGGFFLGLFAILLQFYGIPLNISEGFKNLGDLNFYNVYIFIILGILSGAFISSCFYQDFGIKIPPKFEIIKAILAGILMGIGSSLALGDNIGGFYTATANLSASGISMFAGLILGTLIGLKYLLWEAEKFPSKGGINIYIKKLSPIVGIIVFVIIFGKIITLFLSGKGENLILGKVFLFSAITGFILQRNKLCMAKAFREPFISGETLMTKSFILSLFITMTGIFFLKFLKIQNPFFYILPTFMLGSFIGGILFGLGMTLADSCALSTLWKLGEGQIKFFVVIIFWGLSNSISRYYLDKVYKVWEKGYLGKAIFIPDYLTYPGSFILIIGILLLCFLFVEWNKRTKKLIIKI</sequence>
<proteinExistence type="inferred from homology"/>
<feature type="transmembrane region" description="Helical" evidence="9">
    <location>
        <begin position="156"/>
        <end position="175"/>
    </location>
</feature>
<feature type="transmembrane region" description="Helical" evidence="9">
    <location>
        <begin position="329"/>
        <end position="349"/>
    </location>
</feature>